<comment type="caution">
    <text evidence="1">The sequence shown here is derived from an EMBL/GenBank/DDBJ whole genome shotgun (WGS) entry which is preliminary data.</text>
</comment>
<dbReference type="OrthoDB" id="9148135at2"/>
<keyword evidence="2" id="KW-1185">Reference proteome</keyword>
<dbReference type="EMBL" id="POUB01000267">
    <property type="protein sequence ID" value="PZF88665.1"/>
    <property type="molecule type" value="Genomic_DNA"/>
</dbReference>
<dbReference type="PANTHER" id="PTHR38479:SF2">
    <property type="entry name" value="WINGED HELIX DNA-BINDING DOMAIN-CONTAINING PROTEIN"/>
    <property type="match status" value="1"/>
</dbReference>
<organism evidence="1 2">
    <name type="scientific">Micromonospora deserti</name>
    <dbReference type="NCBI Taxonomy" id="2070366"/>
    <lineage>
        <taxon>Bacteria</taxon>
        <taxon>Bacillati</taxon>
        <taxon>Actinomycetota</taxon>
        <taxon>Actinomycetes</taxon>
        <taxon>Micromonosporales</taxon>
        <taxon>Micromonosporaceae</taxon>
        <taxon>Micromonospora</taxon>
    </lineage>
</organism>
<dbReference type="RefSeq" id="WP_111136869.1">
    <property type="nucleotide sequence ID" value="NZ_POUB01000267.1"/>
</dbReference>
<gene>
    <name evidence="1" type="ORF">C1I99_26200</name>
</gene>
<name>A0A2W2BNG5_9ACTN</name>
<reference evidence="1 2" key="1">
    <citation type="submission" date="2018-01" db="EMBL/GenBank/DDBJ databases">
        <title>Draft genome sequence of Salinispora sp. 13K206.</title>
        <authorList>
            <person name="Sahin N."/>
            <person name="Saygin H."/>
            <person name="Ay H."/>
        </authorList>
    </citation>
    <scope>NUCLEOTIDE SEQUENCE [LARGE SCALE GENOMIC DNA]</scope>
    <source>
        <strain evidence="1 2">13K206</strain>
    </source>
</reference>
<sequence length="368" mass="38493">MAGGGAEVDRERVLAYRATAQELHRPGRRPADLAVLELGVQDTPYGSARLALAARGVTAPVDDRVELVWSLRGAPHLHRRAELPALAAAIWPLSDADAARRIAGQIRAGAGLGLAAFTAAATAFAEMVTAPMAKGAASRAVSQRVPPELTYDCRACDARHISGSLFQQAGLAGGVRLEVAGRSAALAPLPGWPGPPARADGTTAVVLAYLRLLGPATPADVAGFLGTTATALRPVWPDGLAEVRVDGRRAWLPPERLDALRTAEPLPGVRLLPPGDPFLQARDRAVLVPEKARQAQLWRILGNPGALLVDGDVAGTWRAKQAGRGALELTVAPFGALPARVRRDLDVEAAVVAAARQATDVHLRVEPA</sequence>
<protein>
    <recommendedName>
        <fullName evidence="3">Winged helix DNA-binding domain-containing protein</fullName>
    </recommendedName>
</protein>
<proteinExistence type="predicted"/>
<dbReference type="PANTHER" id="PTHR38479">
    <property type="entry name" value="LMO0824 PROTEIN"/>
    <property type="match status" value="1"/>
</dbReference>
<evidence type="ECO:0000313" key="2">
    <source>
        <dbReference type="Proteomes" id="UP000248749"/>
    </source>
</evidence>
<evidence type="ECO:0000313" key="1">
    <source>
        <dbReference type="EMBL" id="PZF88665.1"/>
    </source>
</evidence>
<dbReference type="Pfam" id="PF06224">
    <property type="entry name" value="AlkZ-like"/>
    <property type="match status" value="1"/>
</dbReference>
<dbReference type="InterPro" id="IPR009351">
    <property type="entry name" value="AlkZ-like"/>
</dbReference>
<dbReference type="Proteomes" id="UP000248749">
    <property type="component" value="Unassembled WGS sequence"/>
</dbReference>
<dbReference type="AlphaFoldDB" id="A0A2W2BNG5"/>
<evidence type="ECO:0008006" key="3">
    <source>
        <dbReference type="Google" id="ProtNLM"/>
    </source>
</evidence>
<accession>A0A2W2BNG5</accession>